<dbReference type="InterPro" id="IPR036457">
    <property type="entry name" value="PPM-type-like_dom_sf"/>
</dbReference>
<keyword evidence="3" id="KW-1185">Reference proteome</keyword>
<dbReference type="EMBL" id="CP001013">
    <property type="protein sequence ID" value="ACB36315.1"/>
    <property type="molecule type" value="Genomic_DNA"/>
</dbReference>
<dbReference type="Proteomes" id="UP000001693">
    <property type="component" value="Chromosome"/>
</dbReference>
<evidence type="ECO:0000313" key="2">
    <source>
        <dbReference type="EMBL" id="ACB36315.1"/>
    </source>
</evidence>
<dbReference type="STRING" id="395495.Lcho_4063"/>
<dbReference type="HOGENOM" id="CLU_034545_5_0_4"/>
<dbReference type="AlphaFoldDB" id="B1XWW6"/>
<dbReference type="RefSeq" id="WP_012349058.1">
    <property type="nucleotide sequence ID" value="NC_010524.1"/>
</dbReference>
<proteinExistence type="predicted"/>
<dbReference type="eggNOG" id="COG0631">
    <property type="taxonomic scope" value="Bacteria"/>
</dbReference>
<feature type="domain" description="PPM-type phosphatase" evidence="1">
    <location>
        <begin position="5"/>
        <end position="246"/>
    </location>
</feature>
<evidence type="ECO:0000313" key="3">
    <source>
        <dbReference type="Proteomes" id="UP000001693"/>
    </source>
</evidence>
<dbReference type="SUPFAM" id="SSF81606">
    <property type="entry name" value="PP2C-like"/>
    <property type="match status" value="1"/>
</dbReference>
<organism evidence="2 3">
    <name type="scientific">Leptothrix cholodnii (strain ATCC 51168 / LMG 8142 / SP-6)</name>
    <name type="common">Leptothrix discophora (strain SP-6)</name>
    <dbReference type="NCBI Taxonomy" id="395495"/>
    <lineage>
        <taxon>Bacteria</taxon>
        <taxon>Pseudomonadati</taxon>
        <taxon>Pseudomonadota</taxon>
        <taxon>Betaproteobacteria</taxon>
        <taxon>Burkholderiales</taxon>
        <taxon>Sphaerotilaceae</taxon>
        <taxon>Leptothrix</taxon>
    </lineage>
</organism>
<dbReference type="SMART" id="SM00332">
    <property type="entry name" value="PP2Cc"/>
    <property type="match status" value="1"/>
</dbReference>
<gene>
    <name evidence="2" type="ordered locus">Lcho_4063</name>
</gene>
<dbReference type="SMART" id="SM00331">
    <property type="entry name" value="PP2C_SIG"/>
    <property type="match status" value="1"/>
</dbReference>
<protein>
    <submittedName>
        <fullName evidence="2">Protein serine/threonine phosphatase</fullName>
    </submittedName>
</protein>
<dbReference type="Pfam" id="PF13672">
    <property type="entry name" value="PP2C_2"/>
    <property type="match status" value="1"/>
</dbReference>
<reference evidence="2 3" key="1">
    <citation type="submission" date="2008-03" db="EMBL/GenBank/DDBJ databases">
        <title>Complete sequence of Leptothrix cholodnii SP-6.</title>
        <authorList>
            <consortium name="US DOE Joint Genome Institute"/>
            <person name="Copeland A."/>
            <person name="Lucas S."/>
            <person name="Lapidus A."/>
            <person name="Glavina del Rio T."/>
            <person name="Dalin E."/>
            <person name="Tice H."/>
            <person name="Bruce D."/>
            <person name="Goodwin L."/>
            <person name="Pitluck S."/>
            <person name="Chertkov O."/>
            <person name="Brettin T."/>
            <person name="Detter J.C."/>
            <person name="Han C."/>
            <person name="Kuske C.R."/>
            <person name="Schmutz J."/>
            <person name="Larimer F."/>
            <person name="Land M."/>
            <person name="Hauser L."/>
            <person name="Kyrpides N."/>
            <person name="Lykidis A."/>
            <person name="Emerson D."/>
            <person name="Richardson P."/>
        </authorList>
    </citation>
    <scope>NUCLEOTIDE SEQUENCE [LARGE SCALE GENOMIC DNA]</scope>
    <source>
        <strain evidence="3">ATCC 51168 / LMG 8142 / SP-6</strain>
    </source>
</reference>
<sequence length="255" mass="27190" precursor="true">MLNLAIAHRSEIGSRSRNEDALRVAQIGVMGHMVLADGAGGHQGGAEAARRVVDHIDATLADDSQHGQPPDAGRLAQAIGAAHADLQQQQRGLDAQARMHATVAALWLDCAARRAVWGHVGDTRLYHLRGARVVHATADDSVVQSMVQAGWLSPAQAREHPHKNQLLAALGMAEHVEPHTSAAELHDGDAFLLCTDGWWDPLDDALLVRALAGSTSPQHWLDRLYRHIVTHAPARQDNHSAIAVWLGPAGGGASS</sequence>
<dbReference type="InterPro" id="IPR001932">
    <property type="entry name" value="PPM-type_phosphatase-like_dom"/>
</dbReference>
<evidence type="ECO:0000259" key="1">
    <source>
        <dbReference type="PROSITE" id="PS51746"/>
    </source>
</evidence>
<name>B1XWW6_LEPCP</name>
<dbReference type="KEGG" id="lch:Lcho_4063"/>
<dbReference type="Gene3D" id="3.60.40.10">
    <property type="entry name" value="PPM-type phosphatase domain"/>
    <property type="match status" value="1"/>
</dbReference>
<accession>B1XWW6</accession>
<dbReference type="PROSITE" id="PS51746">
    <property type="entry name" value="PPM_2"/>
    <property type="match status" value="1"/>
</dbReference>